<evidence type="ECO:0000256" key="2">
    <source>
        <dbReference type="ARBA" id="ARBA00004948"/>
    </source>
</evidence>
<dbReference type="GO" id="GO:1990107">
    <property type="term" value="F:thiazole synthase activity"/>
    <property type="evidence" value="ECO:0007669"/>
    <property type="project" value="UniProtKB-EC"/>
</dbReference>
<keyword evidence="6" id="KW-0704">Schiff base</keyword>
<dbReference type="EMBL" id="UINC01170363">
    <property type="protein sequence ID" value="SVD74373.1"/>
    <property type="molecule type" value="Genomic_DNA"/>
</dbReference>
<dbReference type="EC" id="2.8.1.10" evidence="3"/>
<accession>A0A382XTR7</accession>
<evidence type="ECO:0000259" key="8">
    <source>
        <dbReference type="Pfam" id="PF05690"/>
    </source>
</evidence>
<evidence type="ECO:0000256" key="5">
    <source>
        <dbReference type="ARBA" id="ARBA00022977"/>
    </source>
</evidence>
<gene>
    <name evidence="9" type="ORF">METZ01_LOCUS427227</name>
</gene>
<evidence type="ECO:0000256" key="3">
    <source>
        <dbReference type="ARBA" id="ARBA00011960"/>
    </source>
</evidence>
<comment type="catalytic activity">
    <reaction evidence="7">
        <text>[ThiS sulfur-carrier protein]-C-terminal-Gly-aminoethanethioate + 2-iminoacetate + 1-deoxy-D-xylulose 5-phosphate = [ThiS sulfur-carrier protein]-C-terminal Gly-Gly + 2-[(2R,5Z)-2-carboxy-4-methylthiazol-5(2H)-ylidene]ethyl phosphate + 2 H2O + H(+)</text>
        <dbReference type="Rhea" id="RHEA:26297"/>
        <dbReference type="Rhea" id="RHEA-COMP:12909"/>
        <dbReference type="Rhea" id="RHEA-COMP:19908"/>
        <dbReference type="ChEBI" id="CHEBI:15377"/>
        <dbReference type="ChEBI" id="CHEBI:15378"/>
        <dbReference type="ChEBI" id="CHEBI:57792"/>
        <dbReference type="ChEBI" id="CHEBI:62899"/>
        <dbReference type="ChEBI" id="CHEBI:77846"/>
        <dbReference type="ChEBI" id="CHEBI:90778"/>
        <dbReference type="ChEBI" id="CHEBI:232372"/>
        <dbReference type="EC" id="2.8.1.10"/>
    </reaction>
</comment>
<dbReference type="SUPFAM" id="SSF110399">
    <property type="entry name" value="ThiG-like"/>
    <property type="match status" value="1"/>
</dbReference>
<keyword evidence="5" id="KW-0784">Thiamine biosynthesis</keyword>
<keyword evidence="4" id="KW-0808">Transferase</keyword>
<evidence type="ECO:0000256" key="1">
    <source>
        <dbReference type="ARBA" id="ARBA00002834"/>
    </source>
</evidence>
<dbReference type="AlphaFoldDB" id="A0A382XTR7"/>
<dbReference type="Pfam" id="PF05690">
    <property type="entry name" value="ThiG"/>
    <property type="match status" value="1"/>
</dbReference>
<evidence type="ECO:0000256" key="7">
    <source>
        <dbReference type="ARBA" id="ARBA00049897"/>
    </source>
</evidence>
<organism evidence="9">
    <name type="scientific">marine metagenome</name>
    <dbReference type="NCBI Taxonomy" id="408172"/>
    <lineage>
        <taxon>unclassified sequences</taxon>
        <taxon>metagenomes</taxon>
        <taxon>ecological metagenomes</taxon>
    </lineage>
</organism>
<dbReference type="PANTHER" id="PTHR34266:SF2">
    <property type="entry name" value="THIAZOLE SYNTHASE"/>
    <property type="match status" value="1"/>
</dbReference>
<dbReference type="CDD" id="cd04728">
    <property type="entry name" value="ThiG"/>
    <property type="match status" value="1"/>
</dbReference>
<dbReference type="InterPro" id="IPR033983">
    <property type="entry name" value="Thiazole_synthase_ThiG"/>
</dbReference>
<feature type="domain" description="Thiazole synthase ThiG" evidence="8">
    <location>
        <begin position="6"/>
        <end position="214"/>
    </location>
</feature>
<dbReference type="PANTHER" id="PTHR34266">
    <property type="entry name" value="THIAZOLE SYNTHASE"/>
    <property type="match status" value="1"/>
</dbReference>
<evidence type="ECO:0000256" key="6">
    <source>
        <dbReference type="ARBA" id="ARBA00023270"/>
    </source>
</evidence>
<name>A0A382XTR7_9ZZZZ</name>
<feature type="non-terminal residue" evidence="9">
    <location>
        <position position="214"/>
    </location>
</feature>
<dbReference type="InterPro" id="IPR013785">
    <property type="entry name" value="Aldolase_TIM"/>
</dbReference>
<evidence type="ECO:0000256" key="4">
    <source>
        <dbReference type="ARBA" id="ARBA00022679"/>
    </source>
</evidence>
<protein>
    <recommendedName>
        <fullName evidence="3">thiazole synthase</fullName>
        <ecNumber evidence="3">2.8.1.10</ecNumber>
    </recommendedName>
</protein>
<proteinExistence type="predicted"/>
<comment type="pathway">
    <text evidence="2">Cofactor biosynthesis; thiamine diphosphate biosynthesis.</text>
</comment>
<sequence length="214" mass="23152">MEDIFTIANKNFNSRLIVGTGKYKSFEETANAVKASGADIVTVAVRRVNILDKDQPLLMDYLDPKSITYLPNTAGCYSSEEALRTLRLAREMGNWRLVKLEVLGDKKTLYPNMIETIKSTEILVKEGFEVMVYCTDDPIMTKKLEDVGACAIMPLGAPIGSGIGIQNRTNITLVKEQSSVPVIVDAGVGTASDATIAMELGCDGVLLNTAIAEA</sequence>
<comment type="function">
    <text evidence="1">Catalyzes the rearrangement of 1-deoxy-D-xylulose 5-phosphate (DXP) to produce the thiazole phosphate moiety of thiamine. Sulfur is provided by the thiocarboxylate moiety of the carrier protein ThiS. In vitro, sulfur can be provided by H(2)S.</text>
</comment>
<evidence type="ECO:0000313" key="9">
    <source>
        <dbReference type="EMBL" id="SVD74373.1"/>
    </source>
</evidence>
<reference evidence="9" key="1">
    <citation type="submission" date="2018-05" db="EMBL/GenBank/DDBJ databases">
        <authorList>
            <person name="Lanie J.A."/>
            <person name="Ng W.-L."/>
            <person name="Kazmierczak K.M."/>
            <person name="Andrzejewski T.M."/>
            <person name="Davidsen T.M."/>
            <person name="Wayne K.J."/>
            <person name="Tettelin H."/>
            <person name="Glass J.I."/>
            <person name="Rusch D."/>
            <person name="Podicherti R."/>
            <person name="Tsui H.-C.T."/>
            <person name="Winkler M.E."/>
        </authorList>
    </citation>
    <scope>NUCLEOTIDE SEQUENCE</scope>
</reference>
<dbReference type="InterPro" id="IPR008867">
    <property type="entry name" value="ThiG"/>
</dbReference>
<dbReference type="Gene3D" id="3.20.20.70">
    <property type="entry name" value="Aldolase class I"/>
    <property type="match status" value="1"/>
</dbReference>